<dbReference type="Pfam" id="PF03073">
    <property type="entry name" value="TspO_MBR"/>
    <property type="match status" value="1"/>
</dbReference>
<evidence type="ECO:0000256" key="3">
    <source>
        <dbReference type="ARBA" id="ARBA00022692"/>
    </source>
</evidence>
<accession>A0A327YL04</accession>
<keyword evidence="5 6" id="KW-0472">Membrane</keyword>
<dbReference type="Gene3D" id="1.20.1260.100">
    <property type="entry name" value="TspO/MBR protein"/>
    <property type="match status" value="1"/>
</dbReference>
<keyword evidence="8" id="KW-1185">Reference proteome</keyword>
<protein>
    <submittedName>
        <fullName evidence="7">TspO/MBR related protein</fullName>
    </submittedName>
</protein>
<keyword evidence="4 6" id="KW-1133">Transmembrane helix</keyword>
<dbReference type="PANTHER" id="PTHR10057">
    <property type="entry name" value="PERIPHERAL-TYPE BENZODIAZEPINE RECEPTOR"/>
    <property type="match status" value="1"/>
</dbReference>
<comment type="similarity">
    <text evidence="2">Belongs to the TspO/BZRP family.</text>
</comment>
<dbReference type="PANTHER" id="PTHR10057:SF0">
    <property type="entry name" value="TRANSLOCATOR PROTEIN"/>
    <property type="match status" value="1"/>
</dbReference>
<dbReference type="EMBL" id="QLMI01000006">
    <property type="protein sequence ID" value="RAK21007.1"/>
    <property type="molecule type" value="Genomic_DNA"/>
</dbReference>
<comment type="caution">
    <text evidence="7">The sequence shown here is derived from an EMBL/GenBank/DDBJ whole genome shotgun (WGS) entry which is preliminary data.</text>
</comment>
<dbReference type="AlphaFoldDB" id="A0A327YL04"/>
<evidence type="ECO:0000313" key="8">
    <source>
        <dbReference type="Proteomes" id="UP000249620"/>
    </source>
</evidence>
<evidence type="ECO:0000256" key="5">
    <source>
        <dbReference type="ARBA" id="ARBA00023136"/>
    </source>
</evidence>
<evidence type="ECO:0000313" key="7">
    <source>
        <dbReference type="EMBL" id="RAK21007.1"/>
    </source>
</evidence>
<dbReference type="Proteomes" id="UP000249620">
    <property type="component" value="Unassembled WGS sequence"/>
</dbReference>
<feature type="transmembrane region" description="Helical" evidence="6">
    <location>
        <begin position="80"/>
        <end position="98"/>
    </location>
</feature>
<name>A0A327YL04_9FLAO</name>
<gene>
    <name evidence="7" type="ORF">B0I03_106118</name>
</gene>
<comment type="subcellular location">
    <subcellularLocation>
        <location evidence="1">Membrane</location>
        <topology evidence="1">Multi-pass membrane protein</topology>
    </subcellularLocation>
</comment>
<feature type="transmembrane region" description="Helical" evidence="6">
    <location>
        <begin position="134"/>
        <end position="156"/>
    </location>
</feature>
<dbReference type="GO" id="GO:0033013">
    <property type="term" value="P:tetrapyrrole metabolic process"/>
    <property type="evidence" value="ECO:0007669"/>
    <property type="project" value="UniProtKB-ARBA"/>
</dbReference>
<organism evidence="7 8">
    <name type="scientific">Flavobacterium aquaticum</name>
    <dbReference type="NCBI Taxonomy" id="1236486"/>
    <lineage>
        <taxon>Bacteria</taxon>
        <taxon>Pseudomonadati</taxon>
        <taxon>Bacteroidota</taxon>
        <taxon>Flavobacteriia</taxon>
        <taxon>Flavobacteriales</taxon>
        <taxon>Flavobacteriaceae</taxon>
        <taxon>Flavobacterium</taxon>
    </lineage>
</organism>
<dbReference type="PIRSF" id="PIRSF005859">
    <property type="entry name" value="PBR"/>
    <property type="match status" value="1"/>
</dbReference>
<feature type="transmembrane region" description="Helical" evidence="6">
    <location>
        <begin position="104"/>
        <end position="122"/>
    </location>
</feature>
<keyword evidence="3 6" id="KW-0812">Transmembrane</keyword>
<dbReference type="FunFam" id="1.20.1260.100:FF:000001">
    <property type="entry name" value="translocator protein 2"/>
    <property type="match status" value="1"/>
</dbReference>
<dbReference type="RefSeq" id="WP_111567399.1">
    <property type="nucleotide sequence ID" value="NZ_QLMI01000006.1"/>
</dbReference>
<evidence type="ECO:0000256" key="4">
    <source>
        <dbReference type="ARBA" id="ARBA00022989"/>
    </source>
</evidence>
<dbReference type="OrthoDB" id="9795496at2"/>
<reference evidence="7 8" key="1">
    <citation type="submission" date="2018-06" db="EMBL/GenBank/DDBJ databases">
        <title>Genomic Encyclopedia of Type Strains, Phase III (KMG-III): the genomes of soil and plant-associated and newly described type strains.</title>
        <authorList>
            <person name="Whitman W."/>
        </authorList>
    </citation>
    <scope>NUCLEOTIDE SEQUENCE [LARGE SCALE GENOMIC DNA]</scope>
    <source>
        <strain evidence="7 8">CGMCC 1.12398</strain>
    </source>
</reference>
<dbReference type="GO" id="GO:0016020">
    <property type="term" value="C:membrane"/>
    <property type="evidence" value="ECO:0007669"/>
    <property type="project" value="UniProtKB-SubCell"/>
</dbReference>
<evidence type="ECO:0000256" key="2">
    <source>
        <dbReference type="ARBA" id="ARBA00007524"/>
    </source>
</evidence>
<sequence>MSKYLKIVYCVAICLAVGYLSSNVTQSSINTWYPEIKKPSFNPPNWVFAPVWTMLFIMMGIAAGMVWNKLESNKELVKKGLLFFTIQLLLNALWSYLFFGLNNVLLALIEIILLWLIIYETYHIFKQIDKRAGYLLIPYLAWVGFATILTGSIYWLNR</sequence>
<proteinExistence type="inferred from homology"/>
<evidence type="ECO:0000256" key="1">
    <source>
        <dbReference type="ARBA" id="ARBA00004141"/>
    </source>
</evidence>
<dbReference type="InterPro" id="IPR038330">
    <property type="entry name" value="TspO/MBR-related_sf"/>
</dbReference>
<feature type="transmembrane region" description="Helical" evidence="6">
    <location>
        <begin position="46"/>
        <end position="68"/>
    </location>
</feature>
<evidence type="ECO:0000256" key="6">
    <source>
        <dbReference type="SAM" id="Phobius"/>
    </source>
</evidence>
<dbReference type="InterPro" id="IPR004307">
    <property type="entry name" value="TspO_MBR"/>
</dbReference>
<dbReference type="CDD" id="cd15904">
    <property type="entry name" value="TSPO_MBR"/>
    <property type="match status" value="1"/>
</dbReference>